<evidence type="ECO:0000256" key="2">
    <source>
        <dbReference type="ARBA" id="ARBA00022490"/>
    </source>
</evidence>
<evidence type="ECO:0000256" key="6">
    <source>
        <dbReference type="SAM" id="MobiDB-lite"/>
    </source>
</evidence>
<feature type="compositionally biased region" description="Polar residues" evidence="6">
    <location>
        <begin position="463"/>
        <end position="475"/>
    </location>
</feature>
<dbReference type="GO" id="GO:0005737">
    <property type="term" value="C:cytoplasm"/>
    <property type="evidence" value="ECO:0007669"/>
    <property type="project" value="UniProtKB-SubCell"/>
</dbReference>
<name>A0A9Q1CEQ8_HOLLE</name>
<feature type="region of interest" description="Disordered" evidence="6">
    <location>
        <begin position="1"/>
        <end position="31"/>
    </location>
</feature>
<feature type="compositionally biased region" description="Pro residues" evidence="6">
    <location>
        <begin position="636"/>
        <end position="647"/>
    </location>
</feature>
<evidence type="ECO:0000313" key="7">
    <source>
        <dbReference type="EMBL" id="KAJ8043325.1"/>
    </source>
</evidence>
<gene>
    <name evidence="7" type="ORF">HOLleu_10356</name>
</gene>
<feature type="compositionally biased region" description="Polar residues" evidence="6">
    <location>
        <begin position="591"/>
        <end position="616"/>
    </location>
</feature>
<feature type="compositionally biased region" description="Basic and acidic residues" evidence="6">
    <location>
        <begin position="277"/>
        <end position="294"/>
    </location>
</feature>
<sequence>MEKDSSSQTDLSTIKSNSKFPTDPDRTSYPQEEHSFDFIFSFDSEFNQSIPNQRSSPPSLSHYNFSTPNKPISSSVAAENFLFTESVFVNPSKSRETSKKVDSLEPQNQDLFHPEIYPSRNQVQGPPSPISHLKGDRFQVPQRDPGPGTPHNHSESRGQFLLDLSKDPFGSPPSVLGEQLLESPGETPAQFYQAKLRIDQTILSDSEVSVISETQSKEDTHSSIVKKGEPYDTTNQKVIKSLRRLSFEEVTSPPGKQIEASFGKEDVNSSSNIHPLKKQDPDPSEKRITSESEKMELNEAYSSSFQMLSMDGNMAVHPDIDELSYPSANSSAPDVVRSTRPSYQHPYASPPSVRNSLWDYFSGASNVFSLTRTPIGNSSASPASMDEINATIAAVQKQYRERLDNLGDERSSLLEKVSLSEEKKNLHASTSSLDETPTKLPASQDVLPPEGTFHATDNHTEQGKNTPTPVTISKKPSSLMAQNTTLALETAVSGKFNKSPTVGPGIGSGPYTSIIHGRVLHRNPIEGVTTHRGGRTVVAPKDSDIVQEKIQSEVIGDQGAGDHPKSHSDSLPNGVTDSTQSNTAQVPEHTSALQSETSSVKPPSTNGELSSMSDSPDSGVEPVKHQTESHASSQTPPAPVKPLPPLFPVRRKDINRMPSTSITQTLKARSGSSGDSDVMQLLREKANLEGQIETLIADTEAALQSRAELQAQVAGLQAQLKAQKYALEQATQEKLTSEGYMQNLRANRNDLEDKLLALQNNLEMKDNNLEDVKKELEGTQEANSKLAKRLDDVKRDVESKEMNIAKLREKVAVLENKLENSIDSGSQSSADVRTLQADLLSAQKTKDWFQDQLHHAQEDRNKLQRELSAAQEKSRSDTLSIELLKTENSQMKQQLNETRQQSLLEKEQIAKHLETIEADILAREATFAEIQREKLAVHDAVLAQMNEVEMEKHKVANLVASAVELERQLEATQKELADKKNRLFEVEAEKKELVKDLTLAQESLSSKERELESTEIKNKDIEARLNEKKSRSENQDDELARLRADKTSLEAALIAANEEKRSFDNALQNLRGDMEKVEKSYRQMAEEVAQKDVQLQELQREQSVTQDRLQGAENQLKEGKQNLDGYASVLERKDAHIKELEQAKDSIQAELDQANKRVEDAEGIASSFQKTQQNLHDQLQTTSDHLNIREQQLQEALAHNANLQGQLETMSEDRNNYAVLLEENKGLKEKLSDTQNAAHRDVAEQKAKMLRLNADLNNLQKELRDKETEHQNQIAQLKQNLLEVENAKVMAEETLQTARSKAADMSKEEQKQMSEALMRAMNDVESLKQEKNRLEAALGEVTRNQEKDNADYQRNVADLEAELEELREILAEMKKNEEDNRKLAIELERERGRLAGVQQSHTALKQHAALLEEALARRESTMTELNEQLSATSQEKVTEEDKLNQLLKEHEEGLRKEKAMSKELRKQLASEKGKNRRTKETLQNKDMELQELQGELEKRSSEVESISAAVDGLKQAEESYKEQLEASRKEMEGARAQIELLQRYLQDSIAQNPVLEDQMKTLAWECEQKAREVDAMKEQMQLTEKRQKVEMDGLKNSLKMSKQELEALKKELATTRKDKFAFQAKVGQLKAALKATVQQNQLLKAKLRAKKAQLQNNVSSPSNPVDEIVVPEMAYDVESLLASDDIGNLSSGESKPLQALQGCLQSIRSQMGALEKQLGEHQAAVQTSQEAWKEVGDRVRDLRKACASSVPPRQQKEIANLQSQEAEVITSHDTGGTITPDPQSSMTAPNAPGVYNI</sequence>
<organism evidence="7 8">
    <name type="scientific">Holothuria leucospilota</name>
    <name type="common">Black long sea cucumber</name>
    <name type="synonym">Mertensiothuria leucospilota</name>
    <dbReference type="NCBI Taxonomy" id="206669"/>
    <lineage>
        <taxon>Eukaryota</taxon>
        <taxon>Metazoa</taxon>
        <taxon>Echinodermata</taxon>
        <taxon>Eleutherozoa</taxon>
        <taxon>Echinozoa</taxon>
        <taxon>Holothuroidea</taxon>
        <taxon>Aspidochirotacea</taxon>
        <taxon>Aspidochirotida</taxon>
        <taxon>Holothuriidae</taxon>
        <taxon>Holothuria</taxon>
    </lineage>
</organism>
<evidence type="ECO:0000256" key="4">
    <source>
        <dbReference type="ARBA" id="ARBA00023054"/>
    </source>
</evidence>
<dbReference type="Proteomes" id="UP001152320">
    <property type="component" value="Chromosome 4"/>
</dbReference>
<feature type="region of interest" description="Disordered" evidence="6">
    <location>
        <begin position="1772"/>
        <end position="1797"/>
    </location>
</feature>
<feature type="compositionally biased region" description="Basic and acidic residues" evidence="6">
    <location>
        <begin position="93"/>
        <end position="103"/>
    </location>
</feature>
<comment type="subcellular location">
    <subcellularLocation>
        <location evidence="1">Cytoplasm</location>
    </subcellularLocation>
</comment>
<evidence type="ECO:0000256" key="5">
    <source>
        <dbReference type="SAM" id="Coils"/>
    </source>
</evidence>
<keyword evidence="8" id="KW-1185">Reference proteome</keyword>
<dbReference type="Gene3D" id="1.10.287.1490">
    <property type="match status" value="1"/>
</dbReference>
<dbReference type="EMBL" id="JAIZAY010000004">
    <property type="protein sequence ID" value="KAJ8043325.1"/>
    <property type="molecule type" value="Genomic_DNA"/>
</dbReference>
<protein>
    <submittedName>
        <fullName evidence="7">Golgin subfamily A member 3</fullName>
    </submittedName>
</protein>
<proteinExistence type="predicted"/>
<dbReference type="SUPFAM" id="SSF90257">
    <property type="entry name" value="Myosin rod fragments"/>
    <property type="match status" value="1"/>
</dbReference>
<feature type="region of interest" description="Disordered" evidence="6">
    <location>
        <begin position="420"/>
        <end position="475"/>
    </location>
</feature>
<feature type="region of interest" description="Disordered" evidence="6">
    <location>
        <begin position="249"/>
        <end position="294"/>
    </location>
</feature>
<feature type="compositionally biased region" description="Basic and acidic residues" evidence="6">
    <location>
        <begin position="22"/>
        <end position="31"/>
    </location>
</feature>
<feature type="region of interest" description="Disordered" evidence="6">
    <location>
        <begin position="1451"/>
        <end position="1483"/>
    </location>
</feature>
<dbReference type="InterPro" id="IPR051841">
    <property type="entry name" value="MT-Golgi_org_protein"/>
</dbReference>
<feature type="compositionally biased region" description="Polar residues" evidence="6">
    <location>
        <begin position="657"/>
        <end position="675"/>
    </location>
</feature>
<feature type="region of interest" description="Disordered" evidence="6">
    <location>
        <begin position="326"/>
        <end position="349"/>
    </location>
</feature>
<keyword evidence="4 5" id="KW-0175">Coiled coil</keyword>
<keyword evidence="3" id="KW-0597">Phosphoprotein</keyword>
<accession>A0A9Q1CEQ8</accession>
<comment type="caution">
    <text evidence="7">The sequence shown here is derived from an EMBL/GenBank/DDBJ whole genome shotgun (WGS) entry which is preliminary data.</text>
</comment>
<evidence type="ECO:0000256" key="1">
    <source>
        <dbReference type="ARBA" id="ARBA00004496"/>
    </source>
</evidence>
<dbReference type="OrthoDB" id="2286360at2759"/>
<feature type="region of interest" description="Disordered" evidence="6">
    <location>
        <begin position="91"/>
        <end position="185"/>
    </location>
</feature>
<keyword evidence="2" id="KW-0963">Cytoplasm</keyword>
<feature type="compositionally biased region" description="Polar residues" evidence="6">
    <location>
        <begin position="1772"/>
        <end position="1788"/>
    </location>
</feature>
<reference evidence="7" key="1">
    <citation type="submission" date="2021-10" db="EMBL/GenBank/DDBJ databases">
        <title>Tropical sea cucumber genome reveals ecological adaptation and Cuvierian tubules defense mechanism.</title>
        <authorList>
            <person name="Chen T."/>
        </authorList>
    </citation>
    <scope>NUCLEOTIDE SEQUENCE</scope>
    <source>
        <strain evidence="7">Nanhai2018</strain>
        <tissue evidence="7">Muscle</tissue>
    </source>
</reference>
<dbReference type="PANTHER" id="PTHR18902:SF31">
    <property type="entry name" value="PERICENTRIN_AKAP-450 CENTROSOMAL TARGETING DOMAIN-CONTAINING PROTEIN"/>
    <property type="match status" value="1"/>
</dbReference>
<feature type="region of interest" description="Disordered" evidence="6">
    <location>
        <begin position="526"/>
        <end position="675"/>
    </location>
</feature>
<feature type="coiled-coil region" evidence="5">
    <location>
        <begin position="678"/>
        <end position="901"/>
    </location>
</feature>
<evidence type="ECO:0000256" key="3">
    <source>
        <dbReference type="ARBA" id="ARBA00022553"/>
    </source>
</evidence>
<feature type="compositionally biased region" description="Polar residues" evidence="6">
    <location>
        <begin position="569"/>
        <end position="585"/>
    </location>
</feature>
<dbReference type="PANTHER" id="PTHR18902">
    <property type="entry name" value="NUCLEAR MITOTIC APPARATUS PROTEIN 1-RELATED"/>
    <property type="match status" value="1"/>
</dbReference>
<feature type="compositionally biased region" description="Polar residues" evidence="6">
    <location>
        <begin position="1"/>
        <end position="20"/>
    </location>
</feature>
<feature type="compositionally biased region" description="Basic and acidic residues" evidence="6">
    <location>
        <begin position="541"/>
        <end position="551"/>
    </location>
</feature>
<feature type="region of interest" description="Disordered" evidence="6">
    <location>
        <begin position="48"/>
        <end position="69"/>
    </location>
</feature>
<evidence type="ECO:0000313" key="8">
    <source>
        <dbReference type="Proteomes" id="UP001152320"/>
    </source>
</evidence>